<dbReference type="AlphaFoldDB" id="A0A9X1FUC2"/>
<keyword evidence="2" id="KW-1185">Reference proteome</keyword>
<evidence type="ECO:0000313" key="2">
    <source>
        <dbReference type="Proteomes" id="UP001138661"/>
    </source>
</evidence>
<organism evidence="1 2">
    <name type="scientific">Roseobacter insulae</name>
    <dbReference type="NCBI Taxonomy" id="2859783"/>
    <lineage>
        <taxon>Bacteria</taxon>
        <taxon>Pseudomonadati</taxon>
        <taxon>Pseudomonadota</taxon>
        <taxon>Alphaproteobacteria</taxon>
        <taxon>Rhodobacterales</taxon>
        <taxon>Roseobacteraceae</taxon>
        <taxon>Roseobacter</taxon>
    </lineage>
</organism>
<name>A0A9X1FUC2_9RHOB</name>
<protein>
    <submittedName>
        <fullName evidence="1">Uncharacterized protein</fullName>
    </submittedName>
</protein>
<reference evidence="1" key="1">
    <citation type="submission" date="2021-07" db="EMBL/GenBank/DDBJ databases">
        <title>Roseobacter insulae sp. nov., isolated from a tidal flat.</title>
        <authorList>
            <person name="Park S."/>
            <person name="Yoon J.-H."/>
        </authorList>
    </citation>
    <scope>NUCLEOTIDE SEQUENCE</scope>
    <source>
        <strain evidence="1">YSTF-M11</strain>
    </source>
</reference>
<proteinExistence type="predicted"/>
<dbReference type="Proteomes" id="UP001138661">
    <property type="component" value="Unassembled WGS sequence"/>
</dbReference>
<dbReference type="RefSeq" id="WP_219501105.1">
    <property type="nucleotide sequence ID" value="NZ_JAHXDN010000002.1"/>
</dbReference>
<comment type="caution">
    <text evidence="1">The sequence shown here is derived from an EMBL/GenBank/DDBJ whole genome shotgun (WGS) entry which is preliminary data.</text>
</comment>
<dbReference type="EMBL" id="JAHXDN010000002">
    <property type="protein sequence ID" value="MBW4707871.1"/>
    <property type="molecule type" value="Genomic_DNA"/>
</dbReference>
<gene>
    <name evidence="1" type="ORF">KX928_08745</name>
</gene>
<sequence length="66" mass="6628">MTPGLPIVDKPALDCQTDLAGLARSEPAQSWSTAPGATSFSGAVIIADAAQSIIGKSLSRLAFASP</sequence>
<accession>A0A9X1FUC2</accession>
<evidence type="ECO:0000313" key="1">
    <source>
        <dbReference type="EMBL" id="MBW4707871.1"/>
    </source>
</evidence>